<organism evidence="2 3">
    <name type="scientific">Trichuris muris</name>
    <name type="common">Mouse whipworm</name>
    <dbReference type="NCBI Taxonomy" id="70415"/>
    <lineage>
        <taxon>Eukaryota</taxon>
        <taxon>Metazoa</taxon>
        <taxon>Ecdysozoa</taxon>
        <taxon>Nematoda</taxon>
        <taxon>Enoplea</taxon>
        <taxon>Dorylaimia</taxon>
        <taxon>Trichinellida</taxon>
        <taxon>Trichuridae</taxon>
        <taxon>Trichuris</taxon>
    </lineage>
</organism>
<dbReference type="Pfam" id="PF00481">
    <property type="entry name" value="PP2C"/>
    <property type="match status" value="1"/>
</dbReference>
<dbReference type="STRING" id="70415.A0A5S6QBI2"/>
<dbReference type="Proteomes" id="UP000046395">
    <property type="component" value="Unassembled WGS sequence"/>
</dbReference>
<dbReference type="SUPFAM" id="SSF81606">
    <property type="entry name" value="PP2C-like"/>
    <property type="match status" value="1"/>
</dbReference>
<feature type="domain" description="PPM-type phosphatase" evidence="1">
    <location>
        <begin position="1"/>
        <end position="252"/>
    </location>
</feature>
<protein>
    <submittedName>
        <fullName evidence="3">PPM-type phosphatase domain-containing protein</fullName>
    </submittedName>
</protein>
<dbReference type="PROSITE" id="PS51746">
    <property type="entry name" value="PPM_2"/>
    <property type="match status" value="1"/>
</dbReference>
<dbReference type="InterPro" id="IPR036457">
    <property type="entry name" value="PPM-type-like_dom_sf"/>
</dbReference>
<dbReference type="SMART" id="SM00332">
    <property type="entry name" value="PP2Cc"/>
    <property type="match status" value="1"/>
</dbReference>
<evidence type="ECO:0000313" key="2">
    <source>
        <dbReference type="Proteomes" id="UP000046395"/>
    </source>
</evidence>
<dbReference type="InterPro" id="IPR015655">
    <property type="entry name" value="PP2C"/>
</dbReference>
<dbReference type="GO" id="GO:0004741">
    <property type="term" value="F:[pyruvate dehydrogenase (acetyl-transferring)]-phosphatase activity"/>
    <property type="evidence" value="ECO:0007669"/>
    <property type="project" value="TreeGrafter"/>
</dbReference>
<dbReference type="Gene3D" id="3.60.40.10">
    <property type="entry name" value="PPM-type phosphatase domain"/>
    <property type="match status" value="1"/>
</dbReference>
<dbReference type="PANTHER" id="PTHR13832">
    <property type="entry name" value="PROTEIN PHOSPHATASE 2C"/>
    <property type="match status" value="1"/>
</dbReference>
<reference evidence="3" key="1">
    <citation type="submission" date="2019-12" db="UniProtKB">
        <authorList>
            <consortium name="WormBaseParasite"/>
        </authorList>
    </citation>
    <scope>IDENTIFICATION</scope>
</reference>
<dbReference type="GO" id="GO:0005739">
    <property type="term" value="C:mitochondrion"/>
    <property type="evidence" value="ECO:0007669"/>
    <property type="project" value="TreeGrafter"/>
</dbReference>
<dbReference type="PANTHER" id="PTHR13832:SF792">
    <property type="entry name" value="GM14286P"/>
    <property type="match status" value="1"/>
</dbReference>
<name>A0A5S6QBI2_TRIMR</name>
<proteinExistence type="predicted"/>
<sequence length="302" mass="34068">MSGSCACVAYVKGRDLYVAQLGDSAAILGVNETDNGATVWTARKLTREHTIENDTEVKRVRAEHPFSETFTVFRRDRLLGELVPLRAFGDVRFKWTAQQQNAIISTLMGPRLAPANYFTPPYLTSEPSVYYYRLAENDKFLVLASDGFWDMVFPETVVRLVSNHMTGVQTLMPYRLPAFANFRTVLDDLRVRKERAKKRPADANCATHLIRHGLTSEFAEGNPYAGLSYALSIPKGAARSYRDDITVVVIYFHLAIVTDEHAPLISVQVRHFGRLNSLYSLFAMEDAKAARRINLVVLKFNV</sequence>
<evidence type="ECO:0000313" key="3">
    <source>
        <dbReference type="WBParaSite" id="TMUE_1000004553.1"/>
    </source>
</evidence>
<accession>A0A5S6QBI2</accession>
<dbReference type="WBParaSite" id="TMUE_1000004553.1">
    <property type="protein sequence ID" value="TMUE_1000004553.1"/>
    <property type="gene ID" value="WBGene00295312"/>
</dbReference>
<dbReference type="CDD" id="cd00143">
    <property type="entry name" value="PP2Cc"/>
    <property type="match status" value="1"/>
</dbReference>
<dbReference type="InterPro" id="IPR001932">
    <property type="entry name" value="PPM-type_phosphatase-like_dom"/>
</dbReference>
<evidence type="ECO:0000259" key="1">
    <source>
        <dbReference type="PROSITE" id="PS51746"/>
    </source>
</evidence>
<dbReference type="AlphaFoldDB" id="A0A5S6QBI2"/>
<keyword evidence="2" id="KW-1185">Reference proteome</keyword>